<evidence type="ECO:0000259" key="1">
    <source>
        <dbReference type="Pfam" id="PF12770"/>
    </source>
</evidence>
<dbReference type="Pfam" id="PF12770">
    <property type="entry name" value="CHAT"/>
    <property type="match status" value="1"/>
</dbReference>
<gene>
    <name evidence="2" type="ORF">NM686_017460</name>
</gene>
<sequence length="660" mass="74343">MKTTNTSAAIGYVKLELLRPGPAHNQLLSPLTPYIALCGADGPVTIRIPFEHRHLLMRLARLRYPQGKDPATDDQRQAEIRDIGETIGSILSQVPALLTELGNANVENKKLIHLRLALSGLELGMIPFEAAVAPDGFPGSGSPLFLQMRTPISITREVRHGKQPPVDWTRPPRILFAFAAPDGLYVPAQAHLQALREAIDPWVQQKDNDNERLPEVKKLLTVLPNASLEQIRKECTKNEYTHVHILAHGATFKNAGEERYGLALCKELDQTTDIVDGERLAIALTAHDASGTTRNRPTLVTLATCDSGNVNTVITPGGSIAHELNAAGIPWVIASQFPLWMKASAIAAKVLYNGLLKGKDPRWVLYELRQRLRTDSPGTHDWASIIAYSAVPWDFDKQVSRFRDQQTRRKMNVKFARIDELVGVDHKGEPSKPLDKLDANRITELESLCESIRCDLKKWHDELPITTENQKQKAERLGIGAASEKRIAIAYFLIKKDDESIKAYETARDLYRAALEADPTNNWAITQHLSLMTILKNLNGETDFAELRDDYGKLWIAAHEISQWQYRNSKPEERIYALGTLAELHLLSPIYADEMEQKHAKSEIRRCCKEMREIVAADTFPLFSTKRQFRRYLNYWRNPLWDDLAREALKSLGDKVPPAA</sequence>
<dbReference type="Proteomes" id="UP001162780">
    <property type="component" value="Chromosome"/>
</dbReference>
<evidence type="ECO:0000313" key="2">
    <source>
        <dbReference type="EMBL" id="WAR44142.1"/>
    </source>
</evidence>
<organism evidence="2 3">
    <name type="scientific">Methylomonas rapida</name>
    <dbReference type="NCBI Taxonomy" id="2963939"/>
    <lineage>
        <taxon>Bacteria</taxon>
        <taxon>Pseudomonadati</taxon>
        <taxon>Pseudomonadota</taxon>
        <taxon>Gammaproteobacteria</taxon>
        <taxon>Methylococcales</taxon>
        <taxon>Methylococcaceae</taxon>
        <taxon>Methylomonas</taxon>
    </lineage>
</organism>
<dbReference type="EMBL" id="CP113517">
    <property type="protein sequence ID" value="WAR44142.1"/>
    <property type="molecule type" value="Genomic_DNA"/>
</dbReference>
<dbReference type="RefSeq" id="WP_255189129.1">
    <property type="nucleotide sequence ID" value="NZ_CP113517.1"/>
</dbReference>
<dbReference type="InterPro" id="IPR024983">
    <property type="entry name" value="CHAT_dom"/>
</dbReference>
<feature type="domain" description="CHAT" evidence="1">
    <location>
        <begin position="83"/>
        <end position="388"/>
    </location>
</feature>
<proteinExistence type="predicted"/>
<name>A0ABY7GFU6_9GAMM</name>
<reference evidence="2" key="1">
    <citation type="submission" date="2022-11" db="EMBL/GenBank/DDBJ databases">
        <title>Methylomonas rapida sp. nov., Carotenoid-Producing Obligate Methanotrophs with High Growth Characteristics and Biotechnological Potential.</title>
        <authorList>
            <person name="Tikhonova E.N."/>
            <person name="Suleimanov R.Z."/>
            <person name="Miroshnikov K."/>
            <person name="Oshkin I.Y."/>
            <person name="Belova S.E."/>
            <person name="Danilova O.V."/>
            <person name="Ashikhmin A."/>
            <person name="Konopkin A."/>
            <person name="But S.Y."/>
            <person name="Khmelenina V.N."/>
            <person name="Kuznetsov N."/>
            <person name="Pimenov N.V."/>
            <person name="Dedysh S.N."/>
        </authorList>
    </citation>
    <scope>NUCLEOTIDE SEQUENCE</scope>
    <source>
        <strain evidence="2">MP1</strain>
    </source>
</reference>
<evidence type="ECO:0000313" key="3">
    <source>
        <dbReference type="Proteomes" id="UP001162780"/>
    </source>
</evidence>
<keyword evidence="3" id="KW-1185">Reference proteome</keyword>
<accession>A0ABY7GFU6</accession>
<protein>
    <submittedName>
        <fullName evidence="2">CHAT domain-containing protein</fullName>
    </submittedName>
</protein>